<dbReference type="PROSITE" id="PS00356">
    <property type="entry name" value="HTH_LACI_1"/>
    <property type="match status" value="1"/>
</dbReference>
<dbReference type="Gene3D" id="3.40.50.2300">
    <property type="match status" value="2"/>
</dbReference>
<dbReference type="InterPro" id="IPR028082">
    <property type="entry name" value="Peripla_BP_I"/>
</dbReference>
<dbReference type="SMART" id="SM00354">
    <property type="entry name" value="HTH_LACI"/>
    <property type="match status" value="1"/>
</dbReference>
<dbReference type="GeneID" id="66538283"/>
<dbReference type="Proteomes" id="UP000243591">
    <property type="component" value="Chromosome"/>
</dbReference>
<keyword evidence="1" id="KW-0805">Transcription regulation</keyword>
<keyword evidence="2" id="KW-0238">DNA-binding</keyword>
<gene>
    <name evidence="6" type="ORF">BTBSAS_20211</name>
    <name evidence="5" type="ORF">CNY62_01100</name>
</gene>
<dbReference type="Gene3D" id="1.10.260.40">
    <property type="entry name" value="lambda repressor-like DNA-binding domains"/>
    <property type="match status" value="1"/>
</dbReference>
<evidence type="ECO:0000313" key="7">
    <source>
        <dbReference type="Proteomes" id="UP000243591"/>
    </source>
</evidence>
<dbReference type="AlphaFoldDB" id="A0A1D2KQB7"/>
<protein>
    <submittedName>
        <fullName evidence="5">LacI family transcriptional regulator</fullName>
    </submittedName>
    <submittedName>
        <fullName evidence="6">Putative transcriptional repressor MalR, LacI family</fullName>
    </submittedName>
</protein>
<proteinExistence type="predicted"/>
<dbReference type="EMBL" id="CP023483">
    <property type="protein sequence ID" value="ATF25089.1"/>
    <property type="molecule type" value="Genomic_DNA"/>
</dbReference>
<dbReference type="InterPro" id="IPR001761">
    <property type="entry name" value="Peripla_BP/Lac1_sug-bd_dom"/>
</dbReference>
<evidence type="ECO:0000256" key="3">
    <source>
        <dbReference type="ARBA" id="ARBA00023163"/>
    </source>
</evidence>
<dbReference type="CDD" id="cd01392">
    <property type="entry name" value="HTH_LacI"/>
    <property type="match status" value="1"/>
</dbReference>
<dbReference type="OrthoDB" id="9775106at2"/>
<reference evidence="5 7" key="1">
    <citation type="submission" date="2017-09" db="EMBL/GenBank/DDBJ databases">
        <title>Complete Genome Sequences of Two Strains of the Meat Spoilage Bacterium Brochothrix thermosphacta Isolated from Ground Chicken.</title>
        <authorList>
            <person name="Paoli G.C."/>
            <person name="Wijey C."/>
            <person name="Chen C.-Y."/>
            <person name="Nguyen L."/>
            <person name="Yan X."/>
            <person name="Irwin P.L."/>
        </authorList>
    </citation>
    <scope>NUCLEOTIDE SEQUENCE [LARGE SCALE GENOMIC DNA]</scope>
    <source>
        <strain evidence="5 7">BI</strain>
    </source>
</reference>
<dbReference type="Pfam" id="PF00532">
    <property type="entry name" value="Peripla_BP_1"/>
    <property type="match status" value="1"/>
</dbReference>
<dbReference type="RefSeq" id="WP_029092165.1">
    <property type="nucleotide sequence ID" value="NZ_CBCPKC010000001.1"/>
</dbReference>
<evidence type="ECO:0000256" key="1">
    <source>
        <dbReference type="ARBA" id="ARBA00023015"/>
    </source>
</evidence>
<dbReference type="PANTHER" id="PTHR30146">
    <property type="entry name" value="LACI-RELATED TRANSCRIPTIONAL REPRESSOR"/>
    <property type="match status" value="1"/>
</dbReference>
<dbReference type="SUPFAM" id="SSF53822">
    <property type="entry name" value="Periplasmic binding protein-like I"/>
    <property type="match status" value="1"/>
</dbReference>
<accession>A0A1D2KQB7</accession>
<reference evidence="6" key="2">
    <citation type="submission" date="2018-04" db="EMBL/GenBank/DDBJ databases">
        <authorList>
            <person name="Go L.Y."/>
            <person name="Mitchell J.A."/>
        </authorList>
    </citation>
    <scope>NUCLEOTIDE SEQUENCE</scope>
    <source>
        <strain evidence="6">BSAS1 3</strain>
    </source>
</reference>
<name>A0A1D2KQB7_BROTH</name>
<feature type="domain" description="HTH lacI-type" evidence="4">
    <location>
        <begin position="2"/>
        <end position="56"/>
    </location>
</feature>
<keyword evidence="7" id="KW-1185">Reference proteome</keyword>
<dbReference type="GO" id="GO:0003700">
    <property type="term" value="F:DNA-binding transcription factor activity"/>
    <property type="evidence" value="ECO:0007669"/>
    <property type="project" value="TreeGrafter"/>
</dbReference>
<dbReference type="EMBL" id="OUNC01000012">
    <property type="protein sequence ID" value="SPP28341.1"/>
    <property type="molecule type" value="Genomic_DNA"/>
</dbReference>
<evidence type="ECO:0000313" key="8">
    <source>
        <dbReference type="Proteomes" id="UP000270190"/>
    </source>
</evidence>
<dbReference type="SUPFAM" id="SSF47413">
    <property type="entry name" value="lambda repressor-like DNA-binding domains"/>
    <property type="match status" value="1"/>
</dbReference>
<dbReference type="KEGG" id="bths:CNY62_01100"/>
<dbReference type="STRING" id="2756.BFR44_02415"/>
<dbReference type="InterPro" id="IPR000843">
    <property type="entry name" value="HTH_LacI"/>
</dbReference>
<dbReference type="Proteomes" id="UP000270190">
    <property type="component" value="Unassembled WGS sequence"/>
</dbReference>
<dbReference type="GO" id="GO:0000976">
    <property type="term" value="F:transcription cis-regulatory region binding"/>
    <property type="evidence" value="ECO:0007669"/>
    <property type="project" value="TreeGrafter"/>
</dbReference>
<evidence type="ECO:0000313" key="6">
    <source>
        <dbReference type="EMBL" id="SPP28341.1"/>
    </source>
</evidence>
<evidence type="ECO:0000259" key="4">
    <source>
        <dbReference type="PROSITE" id="PS50932"/>
    </source>
</evidence>
<sequence>MVTIKDVAALAGVSTSTASRAMHNNKVISDETKQLVFNAMKELGYEPNYAARNLANKTSNTIGVILPVAGPEIFQNPFFMEIIRGINQECNQRQYMVTIASGDTNEELADNVATMVKRGRIQNFILLYSKVNDPVVTYLHDQKIGYTVVGKPVDYENETPYVDNDNILAAKDATEYLIQAGHQNICFVYNNEEQLVSLDRFTGYRRAIRSADLANEYQYQAPVDTSPTDVETFGSWLSEHPEVTGFVTSDDIVGLMVQQTINQTADIPRKVVSFNNSLFSQMSSPAFSSIDIHAKQLGIEAVSLMMKYIDNKNSLVSKIIVPHRLIVRD</sequence>
<keyword evidence="3" id="KW-0804">Transcription</keyword>
<dbReference type="CDD" id="cd06294">
    <property type="entry name" value="PBP1_MalR-like"/>
    <property type="match status" value="1"/>
</dbReference>
<evidence type="ECO:0000313" key="5">
    <source>
        <dbReference type="EMBL" id="ATF25089.1"/>
    </source>
</evidence>
<dbReference type="PANTHER" id="PTHR30146:SF109">
    <property type="entry name" value="HTH-TYPE TRANSCRIPTIONAL REGULATOR GALS"/>
    <property type="match status" value="1"/>
</dbReference>
<evidence type="ECO:0000256" key="2">
    <source>
        <dbReference type="ARBA" id="ARBA00023125"/>
    </source>
</evidence>
<dbReference type="InterPro" id="IPR010982">
    <property type="entry name" value="Lambda_DNA-bd_dom_sf"/>
</dbReference>
<dbReference type="Pfam" id="PF00356">
    <property type="entry name" value="LacI"/>
    <property type="match status" value="1"/>
</dbReference>
<organism evidence="5 7">
    <name type="scientific">Brochothrix thermosphacta</name>
    <name type="common">Microbacterium thermosphactum</name>
    <dbReference type="NCBI Taxonomy" id="2756"/>
    <lineage>
        <taxon>Bacteria</taxon>
        <taxon>Bacillati</taxon>
        <taxon>Bacillota</taxon>
        <taxon>Bacilli</taxon>
        <taxon>Bacillales</taxon>
        <taxon>Listeriaceae</taxon>
        <taxon>Brochothrix</taxon>
    </lineage>
</organism>
<dbReference type="PROSITE" id="PS50932">
    <property type="entry name" value="HTH_LACI_2"/>
    <property type="match status" value="1"/>
</dbReference>
<reference evidence="8" key="3">
    <citation type="submission" date="2018-04" db="EMBL/GenBank/DDBJ databases">
        <authorList>
            <person name="Illikoud N."/>
        </authorList>
    </citation>
    <scope>NUCLEOTIDE SEQUENCE [LARGE SCALE GENOMIC DNA]</scope>
</reference>